<comment type="similarity">
    <text evidence="1">Belongs to the TRAFAC class TrmE-Era-EngA-EngB-Septin-like GTPase superfamily. AIG1/Toc34/Toc159-like paraseptin GTPase family. IAN subfamily.</text>
</comment>
<dbReference type="PANTHER" id="PTHR10903:SF186">
    <property type="entry name" value="GTPASE IMAP FAMILY MEMBER 4-LIKE-RELATED"/>
    <property type="match status" value="1"/>
</dbReference>
<protein>
    <recommendedName>
        <fullName evidence="5">AIG1-type G domain-containing protein</fullName>
    </recommendedName>
</protein>
<name>A0A673LF88_9TELE</name>
<dbReference type="InterPro" id="IPR006703">
    <property type="entry name" value="G_AIG1"/>
</dbReference>
<dbReference type="SUPFAM" id="SSF52540">
    <property type="entry name" value="P-loop containing nucleoside triphosphate hydrolases"/>
    <property type="match status" value="1"/>
</dbReference>
<evidence type="ECO:0000256" key="4">
    <source>
        <dbReference type="SAM" id="MobiDB-lite"/>
    </source>
</evidence>
<reference evidence="6" key="1">
    <citation type="submission" date="2025-08" db="UniProtKB">
        <authorList>
            <consortium name="Ensembl"/>
        </authorList>
    </citation>
    <scope>IDENTIFICATION</scope>
</reference>
<evidence type="ECO:0000256" key="3">
    <source>
        <dbReference type="ARBA" id="ARBA00023134"/>
    </source>
</evidence>
<dbReference type="Gene3D" id="3.40.50.300">
    <property type="entry name" value="P-loop containing nucleotide triphosphate hydrolases"/>
    <property type="match status" value="1"/>
</dbReference>
<dbReference type="FunFam" id="3.40.50.300:FF:000366">
    <property type="entry name" value="GTPase, IMAP family member 2"/>
    <property type="match status" value="1"/>
</dbReference>
<dbReference type="GO" id="GO:0005525">
    <property type="term" value="F:GTP binding"/>
    <property type="evidence" value="ECO:0007669"/>
    <property type="project" value="UniProtKB-KW"/>
</dbReference>
<reference evidence="6" key="2">
    <citation type="submission" date="2025-09" db="UniProtKB">
        <authorList>
            <consortium name="Ensembl"/>
        </authorList>
    </citation>
    <scope>IDENTIFICATION</scope>
</reference>
<evidence type="ECO:0000313" key="6">
    <source>
        <dbReference type="Ensembl" id="ENSSRHP00000077711.1"/>
    </source>
</evidence>
<dbReference type="InterPro" id="IPR027417">
    <property type="entry name" value="P-loop_NTPase"/>
</dbReference>
<feature type="domain" description="AIG1-type G" evidence="5">
    <location>
        <begin position="43"/>
        <end position="243"/>
    </location>
</feature>
<dbReference type="InterPro" id="IPR045058">
    <property type="entry name" value="GIMA/IAN/Toc"/>
</dbReference>
<evidence type="ECO:0000256" key="2">
    <source>
        <dbReference type="ARBA" id="ARBA00022741"/>
    </source>
</evidence>
<dbReference type="CDD" id="cd01852">
    <property type="entry name" value="AIG1"/>
    <property type="match status" value="1"/>
</dbReference>
<sequence>WLKLVLKPKARLELNTFPSSEGRMFRQIPVSACAEPDTHVSSLSSRRIVLLGKTGVGKSAAGNTILGQKEFISQRCTNTVTSECLEKKNTVSGRYVSVVDTPGFINSKMKHEELMTEIARSFYLSSPGPHGFLIVFKADDRFTEDELQIPQKIEMIFGQKVLKYSIILFTRGDQLDGEPIENDIEKNSRLRHLIQQCGGRYHVLNNKDENNREQVNDLLKKIDTMIEQNGGGHYSNQLFQEAERFRREEDERRQQEEKQRQEIERVRKEEEKRKQEEKQRQEEHTRKQQEDKRKQEEKERKQEKLKQEEIERVRKETEKIKAEYDAQHFELQKLKAERKREEKPFLLLNSTKNKCKYFLIFRQFLLLIAIKI</sequence>
<organism evidence="6 7">
    <name type="scientific">Sinocyclocheilus rhinocerous</name>
    <dbReference type="NCBI Taxonomy" id="307959"/>
    <lineage>
        <taxon>Eukaryota</taxon>
        <taxon>Metazoa</taxon>
        <taxon>Chordata</taxon>
        <taxon>Craniata</taxon>
        <taxon>Vertebrata</taxon>
        <taxon>Euteleostomi</taxon>
        <taxon>Actinopterygii</taxon>
        <taxon>Neopterygii</taxon>
        <taxon>Teleostei</taxon>
        <taxon>Ostariophysi</taxon>
        <taxon>Cypriniformes</taxon>
        <taxon>Cyprinidae</taxon>
        <taxon>Cyprininae</taxon>
        <taxon>Sinocyclocheilus</taxon>
    </lineage>
</organism>
<dbReference type="AlphaFoldDB" id="A0A673LF88"/>
<dbReference type="Proteomes" id="UP000472270">
    <property type="component" value="Unassembled WGS sequence"/>
</dbReference>
<keyword evidence="7" id="KW-1185">Reference proteome</keyword>
<dbReference type="PANTHER" id="PTHR10903">
    <property type="entry name" value="GTPASE, IMAP FAMILY MEMBER-RELATED"/>
    <property type="match status" value="1"/>
</dbReference>
<dbReference type="Pfam" id="PF04548">
    <property type="entry name" value="AIG1"/>
    <property type="match status" value="1"/>
</dbReference>
<evidence type="ECO:0000313" key="7">
    <source>
        <dbReference type="Proteomes" id="UP000472270"/>
    </source>
</evidence>
<feature type="region of interest" description="Disordered" evidence="4">
    <location>
        <begin position="245"/>
        <end position="308"/>
    </location>
</feature>
<proteinExistence type="inferred from homology"/>
<dbReference type="Ensembl" id="ENSSRHT00000079824.1">
    <property type="protein sequence ID" value="ENSSRHP00000077711.1"/>
    <property type="gene ID" value="ENSSRHG00000038551.1"/>
</dbReference>
<dbReference type="PROSITE" id="PS51720">
    <property type="entry name" value="G_AIG1"/>
    <property type="match status" value="1"/>
</dbReference>
<evidence type="ECO:0000259" key="5">
    <source>
        <dbReference type="PROSITE" id="PS51720"/>
    </source>
</evidence>
<accession>A0A673LF88</accession>
<keyword evidence="2" id="KW-0547">Nucleotide-binding</keyword>
<keyword evidence="3" id="KW-0342">GTP-binding</keyword>
<evidence type="ECO:0000256" key="1">
    <source>
        <dbReference type="ARBA" id="ARBA00008535"/>
    </source>
</evidence>